<dbReference type="AlphaFoldDB" id="A0A2P5BFC9"/>
<keyword evidence="2" id="KW-1185">Reference proteome</keyword>
<name>A0A2P5BFC9_TREOI</name>
<comment type="caution">
    <text evidence="1">The sequence shown here is derived from an EMBL/GenBank/DDBJ whole genome shotgun (WGS) entry which is preliminary data.</text>
</comment>
<dbReference type="OrthoDB" id="10289846at2759"/>
<dbReference type="InParanoid" id="A0A2P5BFC9"/>
<sequence>MNRLSFVGSNAIEAEPWEFKYTLTQEDVTKKSIKIHAPVIAYTGFLSHISDKDVRNLHVEQGVYLLLFNFDNTHFFDTNLKLVSKDPFTLEIASWRDRISGEFEVTFIERYNLKQHAEIGFFWKDDCLYFRVLNPGI</sequence>
<organism evidence="1 2">
    <name type="scientific">Trema orientale</name>
    <name type="common">Charcoal tree</name>
    <name type="synonym">Celtis orientalis</name>
    <dbReference type="NCBI Taxonomy" id="63057"/>
    <lineage>
        <taxon>Eukaryota</taxon>
        <taxon>Viridiplantae</taxon>
        <taxon>Streptophyta</taxon>
        <taxon>Embryophyta</taxon>
        <taxon>Tracheophyta</taxon>
        <taxon>Spermatophyta</taxon>
        <taxon>Magnoliopsida</taxon>
        <taxon>eudicotyledons</taxon>
        <taxon>Gunneridae</taxon>
        <taxon>Pentapetalae</taxon>
        <taxon>rosids</taxon>
        <taxon>fabids</taxon>
        <taxon>Rosales</taxon>
        <taxon>Cannabaceae</taxon>
        <taxon>Trema</taxon>
    </lineage>
</organism>
<dbReference type="Proteomes" id="UP000237000">
    <property type="component" value="Unassembled WGS sequence"/>
</dbReference>
<protein>
    <submittedName>
        <fullName evidence="1">Uncharacterized protein</fullName>
    </submittedName>
</protein>
<dbReference type="EMBL" id="JXTC01000534">
    <property type="protein sequence ID" value="PON47492.1"/>
    <property type="molecule type" value="Genomic_DNA"/>
</dbReference>
<gene>
    <name evidence="1" type="ORF">TorRG33x02_323140</name>
</gene>
<reference evidence="2" key="1">
    <citation type="submission" date="2016-06" db="EMBL/GenBank/DDBJ databases">
        <title>Parallel loss of symbiosis genes in relatives of nitrogen-fixing non-legume Parasponia.</title>
        <authorList>
            <person name="Van Velzen R."/>
            <person name="Holmer R."/>
            <person name="Bu F."/>
            <person name="Rutten L."/>
            <person name="Van Zeijl A."/>
            <person name="Liu W."/>
            <person name="Santuari L."/>
            <person name="Cao Q."/>
            <person name="Sharma T."/>
            <person name="Shen D."/>
            <person name="Roswanjaya Y."/>
            <person name="Wardhani T."/>
            <person name="Kalhor M.S."/>
            <person name="Jansen J."/>
            <person name="Van den Hoogen J."/>
            <person name="Gungor B."/>
            <person name="Hartog M."/>
            <person name="Hontelez J."/>
            <person name="Verver J."/>
            <person name="Yang W.-C."/>
            <person name="Schijlen E."/>
            <person name="Repin R."/>
            <person name="Schilthuizen M."/>
            <person name="Schranz E."/>
            <person name="Heidstra R."/>
            <person name="Miyata K."/>
            <person name="Fedorova E."/>
            <person name="Kohlen W."/>
            <person name="Bisseling T."/>
            <person name="Smit S."/>
            <person name="Geurts R."/>
        </authorList>
    </citation>
    <scope>NUCLEOTIDE SEQUENCE [LARGE SCALE GENOMIC DNA]</scope>
    <source>
        <strain evidence="2">cv. RG33-2</strain>
    </source>
</reference>
<proteinExistence type="predicted"/>
<evidence type="ECO:0000313" key="2">
    <source>
        <dbReference type="Proteomes" id="UP000237000"/>
    </source>
</evidence>
<evidence type="ECO:0000313" key="1">
    <source>
        <dbReference type="EMBL" id="PON47492.1"/>
    </source>
</evidence>
<accession>A0A2P5BFC9</accession>